<dbReference type="Pfam" id="PF11219">
    <property type="entry name" value="DUF3014"/>
    <property type="match status" value="1"/>
</dbReference>
<dbReference type="InterPro" id="IPR021382">
    <property type="entry name" value="DUF3014"/>
</dbReference>
<reference evidence="1 2" key="1">
    <citation type="submission" date="2018-03" db="EMBL/GenBank/DDBJ databases">
        <title>Ahniella affigens gen. nov., sp. nov., a gammaproteobacterium isolated from sandy soil near a stream.</title>
        <authorList>
            <person name="Ko Y."/>
            <person name="Kim J.-H."/>
        </authorList>
    </citation>
    <scope>NUCLEOTIDE SEQUENCE [LARGE SCALE GENOMIC DNA]</scope>
    <source>
        <strain evidence="1 2">D13</strain>
    </source>
</reference>
<dbReference type="OrthoDB" id="5502479at2"/>
<gene>
    <name evidence="1" type="ORF">C7S18_19280</name>
</gene>
<dbReference type="RefSeq" id="WP_106893097.1">
    <property type="nucleotide sequence ID" value="NZ_CP027860.1"/>
</dbReference>
<organism evidence="1 2">
    <name type="scientific">Ahniella affigens</name>
    <dbReference type="NCBI Taxonomy" id="2021234"/>
    <lineage>
        <taxon>Bacteria</taxon>
        <taxon>Pseudomonadati</taxon>
        <taxon>Pseudomonadota</taxon>
        <taxon>Gammaproteobacteria</taxon>
        <taxon>Lysobacterales</taxon>
        <taxon>Rhodanobacteraceae</taxon>
        <taxon>Ahniella</taxon>
    </lineage>
</organism>
<proteinExistence type="predicted"/>
<dbReference type="KEGG" id="xba:C7S18_19280"/>
<accession>A0A2P1PWF2</accession>
<name>A0A2P1PWF2_9GAMM</name>
<protein>
    <submittedName>
        <fullName evidence="1">DUF3014 domain-containing protein</fullName>
    </submittedName>
</protein>
<dbReference type="EMBL" id="CP027860">
    <property type="protein sequence ID" value="AVP99177.1"/>
    <property type="molecule type" value="Genomic_DNA"/>
</dbReference>
<evidence type="ECO:0000313" key="1">
    <source>
        <dbReference type="EMBL" id="AVP99177.1"/>
    </source>
</evidence>
<sequence>MANQKVVIGTVLALATLGGGAGWWWTHRQPPAPPPPPTPIEQPETVNTPVPTAPKFPVDAIAQAIADPEQPLPDLFESDAYVQQALLTLLNNPDLLKLLINEHLLARFVGFVDALPGKRVPVAMWPLKPAPGKFLVDGSTDPLRVSDANFARYDLVIQTFVGLDDQATVALYLKLYPLLQQAYRELGYPDKHFNDRVVEVIDHLLATPDLPEPAALIVDDKGHYVYQDPALEAASSGHKFLWRIGPTHRGLVKTKLSALRVLLTANR</sequence>
<keyword evidence="2" id="KW-1185">Reference proteome</keyword>
<reference evidence="1 2" key="2">
    <citation type="submission" date="2018-03" db="EMBL/GenBank/DDBJ databases">
        <authorList>
            <person name="Keele B.F."/>
        </authorList>
    </citation>
    <scope>NUCLEOTIDE SEQUENCE [LARGE SCALE GENOMIC DNA]</scope>
    <source>
        <strain evidence="1 2">D13</strain>
    </source>
</reference>
<dbReference type="Proteomes" id="UP000241074">
    <property type="component" value="Chromosome"/>
</dbReference>
<dbReference type="AlphaFoldDB" id="A0A2P1PWF2"/>
<evidence type="ECO:0000313" key="2">
    <source>
        <dbReference type="Proteomes" id="UP000241074"/>
    </source>
</evidence>